<dbReference type="InterPro" id="IPR036875">
    <property type="entry name" value="Znf_CCHC_sf"/>
</dbReference>
<feature type="transmembrane region" description="Helical" evidence="3">
    <location>
        <begin position="898"/>
        <end position="918"/>
    </location>
</feature>
<keyword evidence="1" id="KW-0863">Zinc-finger</keyword>
<evidence type="ECO:0000256" key="3">
    <source>
        <dbReference type="SAM" id="Phobius"/>
    </source>
</evidence>
<keyword evidence="1" id="KW-0479">Metal-binding</keyword>
<dbReference type="InterPro" id="IPR025724">
    <property type="entry name" value="GAG-pre-integrase_dom"/>
</dbReference>
<dbReference type="PROSITE" id="PS50158">
    <property type="entry name" value="ZF_CCHC"/>
    <property type="match status" value="1"/>
</dbReference>
<dbReference type="InterPro" id="IPR057670">
    <property type="entry name" value="SH3_retrovirus"/>
</dbReference>
<keyword evidence="3" id="KW-0472">Membrane</keyword>
<feature type="region of interest" description="Disordered" evidence="2">
    <location>
        <begin position="207"/>
        <end position="226"/>
    </location>
</feature>
<organism evidence="5">
    <name type="scientific">Tanacetum cinerariifolium</name>
    <name type="common">Dalmatian daisy</name>
    <name type="synonym">Chrysanthemum cinerariifolium</name>
    <dbReference type="NCBI Taxonomy" id="118510"/>
    <lineage>
        <taxon>Eukaryota</taxon>
        <taxon>Viridiplantae</taxon>
        <taxon>Streptophyta</taxon>
        <taxon>Embryophyta</taxon>
        <taxon>Tracheophyta</taxon>
        <taxon>Spermatophyta</taxon>
        <taxon>Magnoliopsida</taxon>
        <taxon>eudicotyledons</taxon>
        <taxon>Gunneridae</taxon>
        <taxon>Pentapetalae</taxon>
        <taxon>asterids</taxon>
        <taxon>campanulids</taxon>
        <taxon>Asterales</taxon>
        <taxon>Asteraceae</taxon>
        <taxon>Asteroideae</taxon>
        <taxon>Anthemideae</taxon>
        <taxon>Anthemidinae</taxon>
        <taxon>Tanacetum</taxon>
    </lineage>
</organism>
<accession>A0A6L2KZ71</accession>
<name>A0A6L2KZ71_TANCI</name>
<proteinExistence type="predicted"/>
<dbReference type="Pfam" id="PF25597">
    <property type="entry name" value="SH3_retrovirus"/>
    <property type="match status" value="1"/>
</dbReference>
<keyword evidence="3" id="KW-1133">Transmembrane helix</keyword>
<keyword evidence="1" id="KW-0862">Zinc</keyword>
<dbReference type="AlphaFoldDB" id="A0A6L2KZ71"/>
<reference evidence="5" key="1">
    <citation type="journal article" date="2019" name="Sci. Rep.">
        <title>Draft genome of Tanacetum cinerariifolium, the natural source of mosquito coil.</title>
        <authorList>
            <person name="Yamashiro T."/>
            <person name="Shiraishi A."/>
            <person name="Satake H."/>
            <person name="Nakayama K."/>
        </authorList>
    </citation>
    <scope>NUCLEOTIDE SEQUENCE</scope>
</reference>
<dbReference type="GO" id="GO:0008270">
    <property type="term" value="F:zinc ion binding"/>
    <property type="evidence" value="ECO:0007669"/>
    <property type="project" value="UniProtKB-KW"/>
</dbReference>
<dbReference type="Pfam" id="PF00098">
    <property type="entry name" value="zf-CCHC"/>
    <property type="match status" value="1"/>
</dbReference>
<dbReference type="SUPFAM" id="SSF57756">
    <property type="entry name" value="Retrovirus zinc finger-like domains"/>
    <property type="match status" value="1"/>
</dbReference>
<dbReference type="SMART" id="SM00343">
    <property type="entry name" value="ZnF_C2HC"/>
    <property type="match status" value="1"/>
</dbReference>
<evidence type="ECO:0000256" key="1">
    <source>
        <dbReference type="PROSITE-ProRule" id="PRU00047"/>
    </source>
</evidence>
<evidence type="ECO:0000259" key="4">
    <source>
        <dbReference type="PROSITE" id="PS50158"/>
    </source>
</evidence>
<sequence>MVVIGIHVTDQGQRSLMKFSGFTHLMIFISLMASDVYSPSSQLKDTIREKSIRGSILSGLTHSVGLFSLNHQRLDKFEGVNFRRWQKKMHFLLSNMNVVYVLTTPIPEGGDGATMVSFSMDASSKKFHVSDFTNYKMTNSRPVLEQYNELLDFKHTLKHKKEELTLVKLGSHLRIEEPLRVQDNDKPESNNVAGLLVVNMIEHNNSSSFTNKRGKRKHLDTKADPNKKPKVTCWECGKLGHLKKDCKAGKVGNKANGSGTNGLLDGSSNSLRGQSMFNKSFKIHYVTYASETYYVQDDDVAWWIDSRASVHARKDRYLRFSSEKVVSLLNVLHVLNIRKNLVSGSVLNNCGYKQVIESNKFVLSKHGVFIGFGYLSNHMFRLNNANDNIGSTFMSTTKLNDSILWHARLGHIHYKRMQDMSNDGLISAFDMDTEKCKTCMLTKITKKPFQNVKRKTTVLELIQSDLCDLHATPSLGNKKAVVRPPDPKLKTLGERGIECIFVGYAEHSKAFRFYVIEPNILVLINSVIESRDAIFDENRFLSVPRPSQRYLKDGTKDIDVSEVSDEVPSGVTKEITDDSLVQRPEPELQTSGLQMDLQKKLEGRPDKGIFVIKAVSQLEYYKVTGCLMYAMTCTRPDITFDVGKLSRYTSNPSTQHWQAIQRISNTEDNSSTSGWVFLLGGGAISWASKKQTCITSLIMEYELVALSAASKEAKWLRNLLLKIPLWIKPIAPISIRCDSAATLAKAYSQMYNEKSIHQDVRHSMIRELIMNAVISIEFVRSKHNLADHLTNDLARDLVIKSAEEMGLKSNKVEDPLLKEDMVGDTQANSDSPILKLSNNTAQDDTSQEWSYLDNNEKKCVMLSARVAGMEEGKNLLNKEFRLHTLISRLIRDGLRESVIHLPILTDSIIVILILSSLAKIRLRS</sequence>
<dbReference type="PANTHER" id="PTHR47592:SF29">
    <property type="entry name" value="ZINC FINGER, CCHC-TYPE"/>
    <property type="match status" value="1"/>
</dbReference>
<feature type="domain" description="CCHC-type" evidence="4">
    <location>
        <begin position="233"/>
        <end position="247"/>
    </location>
</feature>
<dbReference type="InterPro" id="IPR001878">
    <property type="entry name" value="Znf_CCHC"/>
</dbReference>
<comment type="caution">
    <text evidence="5">The sequence shown here is derived from an EMBL/GenBank/DDBJ whole genome shotgun (WGS) entry which is preliminary data.</text>
</comment>
<evidence type="ECO:0000313" key="5">
    <source>
        <dbReference type="EMBL" id="GEU54516.1"/>
    </source>
</evidence>
<gene>
    <name evidence="5" type="ORF">Tci_026494</name>
</gene>
<evidence type="ECO:0000256" key="2">
    <source>
        <dbReference type="SAM" id="MobiDB-lite"/>
    </source>
</evidence>
<dbReference type="GO" id="GO:0003676">
    <property type="term" value="F:nucleic acid binding"/>
    <property type="evidence" value="ECO:0007669"/>
    <property type="project" value="InterPro"/>
</dbReference>
<dbReference type="EMBL" id="BKCJ010003343">
    <property type="protein sequence ID" value="GEU54516.1"/>
    <property type="molecule type" value="Genomic_DNA"/>
</dbReference>
<dbReference type="CDD" id="cd09272">
    <property type="entry name" value="RNase_HI_RT_Ty1"/>
    <property type="match status" value="1"/>
</dbReference>
<dbReference type="Pfam" id="PF13976">
    <property type="entry name" value="gag_pre-integrs"/>
    <property type="match status" value="1"/>
</dbReference>
<dbReference type="PANTHER" id="PTHR47592">
    <property type="entry name" value="PBF68 PROTEIN"/>
    <property type="match status" value="1"/>
</dbReference>
<protein>
    <submittedName>
        <fullName evidence="5">Zinc finger, CCHC-type</fullName>
    </submittedName>
</protein>
<keyword evidence="3" id="KW-0812">Transmembrane</keyword>